<accession>C8W7K3</accession>
<proteinExistence type="inferred from homology"/>
<evidence type="ECO:0000313" key="9">
    <source>
        <dbReference type="Proteomes" id="UP000000960"/>
    </source>
</evidence>
<dbReference type="GO" id="GO:0003723">
    <property type="term" value="F:RNA binding"/>
    <property type="evidence" value="ECO:0007669"/>
    <property type="project" value="UniProtKB-UniRule"/>
</dbReference>
<dbReference type="eggNOG" id="COG1092">
    <property type="taxonomic scope" value="Bacteria"/>
</dbReference>
<dbReference type="InterPro" id="IPR017244">
    <property type="entry name" value="23SrRNA_methyltr_KL"/>
</dbReference>
<keyword evidence="4" id="KW-0963">Cytoplasm</keyword>
<gene>
    <name evidence="4" type="primary">rlmL</name>
    <name evidence="8" type="ordered locus">Apar_1014</name>
</gene>
<feature type="region of interest" description="Disordered" evidence="6">
    <location>
        <begin position="389"/>
        <end position="410"/>
    </location>
</feature>
<dbReference type="RefSeq" id="WP_012809100.1">
    <property type="nucleotide sequence ID" value="NC_013203.1"/>
</dbReference>
<dbReference type="InterPro" id="IPR019614">
    <property type="entry name" value="SAM-dep_methyl-trfase"/>
</dbReference>
<keyword evidence="5" id="KW-0694">RNA-binding</keyword>
<evidence type="ECO:0000313" key="8">
    <source>
        <dbReference type="EMBL" id="ACV51443.1"/>
    </source>
</evidence>
<comment type="similarity">
    <text evidence="4">Belongs to the methyltransferase superfamily. RlmKL family.</text>
</comment>
<dbReference type="AlphaFoldDB" id="C8W7K3"/>
<dbReference type="Pfam" id="PF10672">
    <property type="entry name" value="Methyltrans_SAM"/>
    <property type="match status" value="1"/>
</dbReference>
<dbReference type="KEGG" id="apv:Apar_1014"/>
<dbReference type="STRING" id="521095.Apar_1014"/>
<keyword evidence="2 4" id="KW-0808">Transferase</keyword>
<dbReference type="PROSITE" id="PS51165">
    <property type="entry name" value="THUMP"/>
    <property type="match status" value="1"/>
</dbReference>
<comment type="function">
    <text evidence="4">Specifically methylates the guanine in position 2445 (m2G2445) and the guanine in position 2069 (m7G2069) of 23S rRNA.</text>
</comment>
<dbReference type="EC" id="2.1.1.264" evidence="4"/>
<sequence>MSQELEFFATCPKGFEKLLSQELESLHIKKVRPLGGQVAFYGLLADAYRVCLWSRLASRVILVLDRIEAATSDTLYEELSHLAWEDHIGPRATIAVNAHGTNDQLRNTNFIAVRTKDAIVDRLAAKRGSRPMVNTLAPDVTIVVRISRNRATVGIDLAGEALFKRSLTGGRGPAREFAPLRLDYAAALLYLQAQTATSASGFSPDALLPALLFPGAGALAQEAAGMALDVAPGILRARWGMTGWAGHNDDVWQDLLAEADERAEKGQERQITLYAADSRPKAKEAVLYTLRAGSLKADVQFLAASELLKHAEHFTGVVADLSWTKEEPTLQGSAYATLGLFAGQASTLLTSDTNTDTVLRATPTQTLSVYVGNSIATIRSYPAANAEGADSSATNAPVSSSKPTSVPAGPTVMVNNQPVSVLVPASDQFAARLTKVAKQRAKWARKNDVSCYRVYDADLPDYAVSIDIYKGATKPTTWLQISEYAASKEIDPDLAKRRLLDVLALAPRILGVPSSNVNLRTRTRAKGGSQYSNEGSATDNSRKEMLLIDEGGLLFEVNFASRLDCGIFLDHRDTRAEIRELMKRAGTAKSFLNLFAYTGTATCYAADGDALHTTTVDLSKPSLEWAKRNMKRNGFGGEDHEFVQADVLSWITEMRHTKNRWNVIFCDVPTFSNSSRMKQSSFDVQRDHAELIIGISRLLTHGGVAIFSCNLRTFKPDVEKIERAGVVIEDITSKTIPEDFSRNQKIHHAYKISRKPRENG</sequence>
<evidence type="ECO:0000256" key="2">
    <source>
        <dbReference type="ARBA" id="ARBA00022679"/>
    </source>
</evidence>
<dbReference type="InterPro" id="IPR029063">
    <property type="entry name" value="SAM-dependent_MTases_sf"/>
</dbReference>
<dbReference type="InterPro" id="IPR054170">
    <property type="entry name" value="RlmL_1st"/>
</dbReference>
<dbReference type="EC" id="2.1.1.173" evidence="4"/>
<dbReference type="GO" id="GO:0070043">
    <property type="term" value="F:rRNA (guanine-N7-)-methyltransferase activity"/>
    <property type="evidence" value="ECO:0007669"/>
    <property type="project" value="UniProtKB-UniRule"/>
</dbReference>
<dbReference type="GO" id="GO:0005737">
    <property type="term" value="C:cytoplasm"/>
    <property type="evidence" value="ECO:0007669"/>
    <property type="project" value="UniProtKB-SubCell"/>
</dbReference>
<evidence type="ECO:0000256" key="5">
    <source>
        <dbReference type="PROSITE-ProRule" id="PRU00529"/>
    </source>
</evidence>
<dbReference type="PANTHER" id="PTHR47313:SF1">
    <property type="entry name" value="RIBOSOMAL RNA LARGE SUBUNIT METHYLTRANSFERASE K_L"/>
    <property type="match status" value="1"/>
</dbReference>
<dbReference type="GeneID" id="84806540"/>
<comment type="subcellular location">
    <subcellularLocation>
        <location evidence="4">Cytoplasm</location>
    </subcellularLocation>
</comment>
<dbReference type="SMART" id="SM00981">
    <property type="entry name" value="THUMP"/>
    <property type="match status" value="1"/>
</dbReference>
<dbReference type="HOGENOM" id="CLU_014042_2_0_11"/>
<organism evidence="8 9">
    <name type="scientific">Lancefieldella parvula (strain ATCC 33793 / DSM 20469 / CCUG 32760 / JCM 10300 / KCTC 3663 / VPI 0546 / 1246)</name>
    <name type="common">Atopobium parvulum</name>
    <dbReference type="NCBI Taxonomy" id="521095"/>
    <lineage>
        <taxon>Bacteria</taxon>
        <taxon>Bacillati</taxon>
        <taxon>Actinomycetota</taxon>
        <taxon>Coriobacteriia</taxon>
        <taxon>Coriobacteriales</taxon>
        <taxon>Atopobiaceae</taxon>
        <taxon>Lancefieldella</taxon>
    </lineage>
</organism>
<dbReference type="CDD" id="cd11715">
    <property type="entry name" value="THUMP_AdoMetMT"/>
    <property type="match status" value="1"/>
</dbReference>
<dbReference type="Gene3D" id="3.30.2130.30">
    <property type="match status" value="1"/>
</dbReference>
<dbReference type="EMBL" id="CP001721">
    <property type="protein sequence ID" value="ACV51443.1"/>
    <property type="molecule type" value="Genomic_DNA"/>
</dbReference>
<comment type="catalytic activity">
    <reaction evidence="4">
        <text>guanosine(2445) in 23S rRNA + S-adenosyl-L-methionine = N(2)-methylguanosine(2445) in 23S rRNA + S-adenosyl-L-homocysteine + H(+)</text>
        <dbReference type="Rhea" id="RHEA:42740"/>
        <dbReference type="Rhea" id="RHEA-COMP:10215"/>
        <dbReference type="Rhea" id="RHEA-COMP:10216"/>
        <dbReference type="ChEBI" id="CHEBI:15378"/>
        <dbReference type="ChEBI" id="CHEBI:57856"/>
        <dbReference type="ChEBI" id="CHEBI:59789"/>
        <dbReference type="ChEBI" id="CHEBI:74269"/>
        <dbReference type="ChEBI" id="CHEBI:74481"/>
        <dbReference type="EC" id="2.1.1.173"/>
    </reaction>
</comment>
<dbReference type="eggNOG" id="COG0116">
    <property type="taxonomic scope" value="Bacteria"/>
</dbReference>
<dbReference type="Pfam" id="PF22020">
    <property type="entry name" value="RlmL_1st"/>
    <property type="match status" value="1"/>
</dbReference>
<keyword evidence="9" id="KW-1185">Reference proteome</keyword>
<dbReference type="GO" id="GO:0052915">
    <property type="term" value="F:23S rRNA (guanine(2445)-N(2))-methyltransferase activity"/>
    <property type="evidence" value="ECO:0007669"/>
    <property type="project" value="UniProtKB-UniRule"/>
</dbReference>
<dbReference type="PIRSF" id="PIRSF037618">
    <property type="entry name" value="RNA_Mtase_bacteria_prd"/>
    <property type="match status" value="1"/>
</dbReference>
<keyword evidence="3 4" id="KW-0949">S-adenosyl-L-methionine</keyword>
<dbReference type="InterPro" id="IPR004114">
    <property type="entry name" value="THUMP_dom"/>
</dbReference>
<dbReference type="NCBIfam" id="NF008748">
    <property type="entry name" value="PRK11783.1"/>
    <property type="match status" value="1"/>
</dbReference>
<dbReference type="HAMAP" id="MF_01858">
    <property type="entry name" value="23SrRNA_methyltr_KL"/>
    <property type="match status" value="1"/>
</dbReference>
<feature type="compositionally biased region" description="Polar residues" evidence="6">
    <location>
        <begin position="391"/>
        <end position="404"/>
    </location>
</feature>
<reference evidence="8 9" key="1">
    <citation type="journal article" date="2009" name="Stand. Genomic Sci.">
        <title>Complete genome sequence of Atopobium parvulum type strain (IPP 1246).</title>
        <authorList>
            <person name="Copeland A."/>
            <person name="Sikorski J."/>
            <person name="Lapidus A."/>
            <person name="Nolan M."/>
            <person name="Del Rio T.G."/>
            <person name="Lucas S."/>
            <person name="Chen F."/>
            <person name="Tice H."/>
            <person name="Pitluck S."/>
            <person name="Cheng J.F."/>
            <person name="Pukall R."/>
            <person name="Chertkov O."/>
            <person name="Brettin T."/>
            <person name="Han C."/>
            <person name="Detter J.C."/>
            <person name="Kuske C."/>
            <person name="Bruce D."/>
            <person name="Goodwin L."/>
            <person name="Ivanova N."/>
            <person name="Mavromatis K."/>
            <person name="Mikhailova N."/>
            <person name="Chen A."/>
            <person name="Palaniappan K."/>
            <person name="Chain P."/>
            <person name="Rohde M."/>
            <person name="Goker M."/>
            <person name="Bristow J."/>
            <person name="Eisen J.A."/>
            <person name="Markowitz V."/>
            <person name="Hugenholtz P."/>
            <person name="Kyrpides N.C."/>
            <person name="Klenk H.P."/>
            <person name="Detter J.C."/>
        </authorList>
    </citation>
    <scope>NUCLEOTIDE SEQUENCE [LARGE SCALE GENOMIC DNA]</scope>
    <source>
        <strain evidence="9">ATCC 33793 / DSM 20469 / CCUG 32760 / JCM 10300 / KCTC 3663 / VPI 0546 / 1246</strain>
    </source>
</reference>
<keyword evidence="1 4" id="KW-0489">Methyltransferase</keyword>
<evidence type="ECO:0000256" key="6">
    <source>
        <dbReference type="SAM" id="MobiDB-lite"/>
    </source>
</evidence>
<evidence type="ECO:0000259" key="7">
    <source>
        <dbReference type="PROSITE" id="PS51165"/>
    </source>
</evidence>
<evidence type="ECO:0000256" key="3">
    <source>
        <dbReference type="ARBA" id="ARBA00022691"/>
    </source>
</evidence>
<dbReference type="OrthoDB" id="9809404at2"/>
<dbReference type="Gene3D" id="3.30.750.80">
    <property type="entry name" value="RNA methyltransferase domain (HRMD) like"/>
    <property type="match status" value="1"/>
</dbReference>
<evidence type="ECO:0000256" key="4">
    <source>
        <dbReference type="HAMAP-Rule" id="MF_01858"/>
    </source>
</evidence>
<dbReference type="Gene3D" id="3.40.50.150">
    <property type="entry name" value="Vaccinia Virus protein VP39"/>
    <property type="match status" value="2"/>
</dbReference>
<dbReference type="Proteomes" id="UP000000960">
    <property type="component" value="Chromosome"/>
</dbReference>
<keyword evidence="4" id="KW-0698">rRNA processing</keyword>
<dbReference type="SUPFAM" id="SSF53335">
    <property type="entry name" value="S-adenosyl-L-methionine-dependent methyltransferases"/>
    <property type="match status" value="1"/>
</dbReference>
<name>C8W7K3_LANP1</name>
<dbReference type="Pfam" id="PF02926">
    <property type="entry name" value="THUMP"/>
    <property type="match status" value="1"/>
</dbReference>
<evidence type="ECO:0000256" key="1">
    <source>
        <dbReference type="ARBA" id="ARBA00022603"/>
    </source>
</evidence>
<feature type="domain" description="THUMP" evidence="7">
    <location>
        <begin position="46"/>
        <end position="157"/>
    </location>
</feature>
<dbReference type="PANTHER" id="PTHR47313">
    <property type="entry name" value="RIBOSOMAL RNA LARGE SUBUNIT METHYLTRANSFERASE K/L"/>
    <property type="match status" value="1"/>
</dbReference>
<protein>
    <recommendedName>
        <fullName evidence="4">Ribosomal RNA large subunit methyltransferase K/L</fullName>
    </recommendedName>
    <domain>
        <recommendedName>
            <fullName evidence="4">23S rRNA m2G2445 methyltransferase</fullName>
            <ecNumber evidence="4">2.1.1.173</ecNumber>
        </recommendedName>
        <alternativeName>
            <fullName evidence="4">rRNA (guanine-N(2)-)-methyltransferase RlmL</fullName>
        </alternativeName>
    </domain>
    <domain>
        <recommendedName>
            <fullName evidence="4">23S rRNA m7G2069 methyltransferase</fullName>
            <ecNumber evidence="4">2.1.1.264</ecNumber>
        </recommendedName>
        <alternativeName>
            <fullName evidence="4">rRNA (guanine-N(7)-)-methyltransferase RlmK</fullName>
        </alternativeName>
    </domain>
</protein>
<dbReference type="CDD" id="cd02440">
    <property type="entry name" value="AdoMet_MTases"/>
    <property type="match status" value="1"/>
</dbReference>
<comment type="catalytic activity">
    <reaction evidence="4">
        <text>guanosine(2069) in 23S rRNA + S-adenosyl-L-methionine = N(2)-methylguanosine(2069) in 23S rRNA + S-adenosyl-L-homocysteine + H(+)</text>
        <dbReference type="Rhea" id="RHEA:43772"/>
        <dbReference type="Rhea" id="RHEA-COMP:10688"/>
        <dbReference type="Rhea" id="RHEA-COMP:10689"/>
        <dbReference type="ChEBI" id="CHEBI:15378"/>
        <dbReference type="ChEBI" id="CHEBI:57856"/>
        <dbReference type="ChEBI" id="CHEBI:59789"/>
        <dbReference type="ChEBI" id="CHEBI:74269"/>
        <dbReference type="ChEBI" id="CHEBI:74481"/>
        <dbReference type="EC" id="2.1.1.264"/>
    </reaction>
</comment>